<reference evidence="3" key="1">
    <citation type="journal article" date="2023" name="Mol. Phylogenet. Evol.">
        <title>Genome-scale phylogeny and comparative genomics of the fungal order Sordariales.</title>
        <authorList>
            <person name="Hensen N."/>
            <person name="Bonometti L."/>
            <person name="Westerberg I."/>
            <person name="Brannstrom I.O."/>
            <person name="Guillou S."/>
            <person name="Cros-Aarteil S."/>
            <person name="Calhoun S."/>
            <person name="Haridas S."/>
            <person name="Kuo A."/>
            <person name="Mondo S."/>
            <person name="Pangilinan J."/>
            <person name="Riley R."/>
            <person name="LaButti K."/>
            <person name="Andreopoulos B."/>
            <person name="Lipzen A."/>
            <person name="Chen C."/>
            <person name="Yan M."/>
            <person name="Daum C."/>
            <person name="Ng V."/>
            <person name="Clum A."/>
            <person name="Steindorff A."/>
            <person name="Ohm R.A."/>
            <person name="Martin F."/>
            <person name="Silar P."/>
            <person name="Natvig D.O."/>
            <person name="Lalanne C."/>
            <person name="Gautier V."/>
            <person name="Ament-Velasquez S.L."/>
            <person name="Kruys A."/>
            <person name="Hutchinson M.I."/>
            <person name="Powell A.J."/>
            <person name="Barry K."/>
            <person name="Miller A.N."/>
            <person name="Grigoriev I.V."/>
            <person name="Debuchy R."/>
            <person name="Gladieux P."/>
            <person name="Hiltunen Thoren M."/>
            <person name="Johannesson H."/>
        </authorList>
    </citation>
    <scope>NUCLEOTIDE SEQUENCE</scope>
    <source>
        <strain evidence="3">SMH4131-1</strain>
    </source>
</reference>
<gene>
    <name evidence="3" type="ORF">B0T19DRAFT_145882</name>
</gene>
<keyword evidence="4" id="KW-1185">Reference proteome</keyword>
<keyword evidence="1 2" id="KW-0732">Signal</keyword>
<dbReference type="InterPro" id="IPR036908">
    <property type="entry name" value="RlpA-like_sf"/>
</dbReference>
<reference evidence="3" key="2">
    <citation type="submission" date="2023-06" db="EMBL/GenBank/DDBJ databases">
        <authorList>
            <consortium name="Lawrence Berkeley National Laboratory"/>
            <person name="Haridas S."/>
            <person name="Hensen N."/>
            <person name="Bonometti L."/>
            <person name="Westerberg I."/>
            <person name="Brannstrom I.O."/>
            <person name="Guillou S."/>
            <person name="Cros-Aarteil S."/>
            <person name="Calhoun S."/>
            <person name="Kuo A."/>
            <person name="Mondo S."/>
            <person name="Pangilinan J."/>
            <person name="Riley R."/>
            <person name="Labutti K."/>
            <person name="Andreopoulos B."/>
            <person name="Lipzen A."/>
            <person name="Chen C."/>
            <person name="Yanf M."/>
            <person name="Daum C."/>
            <person name="Ng V."/>
            <person name="Clum A."/>
            <person name="Steindorff A."/>
            <person name="Ohm R."/>
            <person name="Martin F."/>
            <person name="Silar P."/>
            <person name="Natvig D."/>
            <person name="Lalanne C."/>
            <person name="Gautier V."/>
            <person name="Ament-Velasquez S.L."/>
            <person name="Kruys A."/>
            <person name="Hutchinson M.I."/>
            <person name="Powell A.J."/>
            <person name="Barry K."/>
            <person name="Miller A.N."/>
            <person name="Grigoriev I.V."/>
            <person name="Debuchy R."/>
            <person name="Gladieux P."/>
            <person name="Thoren M.H."/>
            <person name="Johannesson H."/>
        </authorList>
    </citation>
    <scope>NUCLEOTIDE SEQUENCE</scope>
    <source>
        <strain evidence="3">SMH4131-1</strain>
    </source>
</reference>
<dbReference type="Gene3D" id="2.40.40.10">
    <property type="entry name" value="RlpA-like domain"/>
    <property type="match status" value="1"/>
</dbReference>
<proteinExistence type="predicted"/>
<evidence type="ECO:0008006" key="5">
    <source>
        <dbReference type="Google" id="ProtNLM"/>
    </source>
</evidence>
<sequence>MKAAVISFTILLAGSLAAPVALLSSSNVSANNTTITTTTVPSEKRAADGMHRGDMTYYEVGLGSCGQDDSGKGDTENIVAVSASLGNPCGQSVIITASNGNQVSAVVRDKCPSCGEGELDVSEKVFMDLVGDLGVGKTEVTWKFS</sequence>
<dbReference type="AlphaFoldDB" id="A0AAE0IZW4"/>
<evidence type="ECO:0000256" key="2">
    <source>
        <dbReference type="SAM" id="SignalP"/>
    </source>
</evidence>
<organism evidence="3 4">
    <name type="scientific">Cercophora scortea</name>
    <dbReference type="NCBI Taxonomy" id="314031"/>
    <lineage>
        <taxon>Eukaryota</taxon>
        <taxon>Fungi</taxon>
        <taxon>Dikarya</taxon>
        <taxon>Ascomycota</taxon>
        <taxon>Pezizomycotina</taxon>
        <taxon>Sordariomycetes</taxon>
        <taxon>Sordariomycetidae</taxon>
        <taxon>Sordariales</taxon>
        <taxon>Lasiosphaeriaceae</taxon>
        <taxon>Cercophora</taxon>
    </lineage>
</organism>
<protein>
    <recommendedName>
        <fullName evidence="5">RlpA-like protein double-psi beta-barrel domain-containing protein</fullName>
    </recommendedName>
</protein>
<dbReference type="PANTHER" id="PTHR31836">
    <property type="match status" value="1"/>
</dbReference>
<feature type="signal peptide" evidence="2">
    <location>
        <begin position="1"/>
        <end position="17"/>
    </location>
</feature>
<evidence type="ECO:0000313" key="4">
    <source>
        <dbReference type="Proteomes" id="UP001286456"/>
    </source>
</evidence>
<dbReference type="PANTHER" id="PTHR31836:SF28">
    <property type="entry name" value="SRCR DOMAIN-CONTAINING PROTEIN-RELATED"/>
    <property type="match status" value="1"/>
</dbReference>
<name>A0AAE0IZW4_9PEZI</name>
<evidence type="ECO:0000256" key="1">
    <source>
        <dbReference type="ARBA" id="ARBA00022729"/>
    </source>
</evidence>
<dbReference type="EMBL" id="JAUEPO010000002">
    <property type="protein sequence ID" value="KAK3334080.1"/>
    <property type="molecule type" value="Genomic_DNA"/>
</dbReference>
<dbReference type="CDD" id="cd22191">
    <property type="entry name" value="DPBB_RlpA_EXP_N-like"/>
    <property type="match status" value="1"/>
</dbReference>
<feature type="chain" id="PRO_5042195331" description="RlpA-like protein double-psi beta-barrel domain-containing protein" evidence="2">
    <location>
        <begin position="18"/>
        <end position="145"/>
    </location>
</feature>
<accession>A0AAE0IZW4</accession>
<dbReference type="InterPro" id="IPR051477">
    <property type="entry name" value="Expansin_CellWall"/>
</dbReference>
<comment type="caution">
    <text evidence="3">The sequence shown here is derived from an EMBL/GenBank/DDBJ whole genome shotgun (WGS) entry which is preliminary data.</text>
</comment>
<dbReference type="SUPFAM" id="SSF50685">
    <property type="entry name" value="Barwin-like endoglucanases"/>
    <property type="match status" value="1"/>
</dbReference>
<dbReference type="Proteomes" id="UP001286456">
    <property type="component" value="Unassembled WGS sequence"/>
</dbReference>
<evidence type="ECO:0000313" key="3">
    <source>
        <dbReference type="EMBL" id="KAK3334080.1"/>
    </source>
</evidence>